<feature type="domain" description="Heterokaryon incompatibility" evidence="1">
    <location>
        <begin position="222"/>
        <end position="382"/>
    </location>
</feature>
<evidence type="ECO:0000259" key="1">
    <source>
        <dbReference type="Pfam" id="PF06985"/>
    </source>
</evidence>
<accession>A0A9Q9RPS3</accession>
<dbReference type="InterPro" id="IPR010730">
    <property type="entry name" value="HET"/>
</dbReference>
<dbReference type="PANTHER" id="PTHR33112">
    <property type="entry name" value="DOMAIN PROTEIN, PUTATIVE-RELATED"/>
    <property type="match status" value="1"/>
</dbReference>
<proteinExistence type="predicted"/>
<protein>
    <recommendedName>
        <fullName evidence="1">Heterokaryon incompatibility domain-containing protein</fullName>
    </recommendedName>
</protein>
<dbReference type="Pfam" id="PF06985">
    <property type="entry name" value="HET"/>
    <property type="match status" value="1"/>
</dbReference>
<organism evidence="2 3">
    <name type="scientific">Fusarium fujikuroi</name>
    <name type="common">Bakanae and foot rot disease fungus</name>
    <name type="synonym">Gibberella fujikuroi</name>
    <dbReference type="NCBI Taxonomy" id="5127"/>
    <lineage>
        <taxon>Eukaryota</taxon>
        <taxon>Fungi</taxon>
        <taxon>Dikarya</taxon>
        <taxon>Ascomycota</taxon>
        <taxon>Pezizomycotina</taxon>
        <taxon>Sordariomycetes</taxon>
        <taxon>Hypocreomycetidae</taxon>
        <taxon>Hypocreales</taxon>
        <taxon>Nectriaceae</taxon>
        <taxon>Fusarium</taxon>
        <taxon>Fusarium fujikuroi species complex</taxon>
    </lineage>
</organism>
<reference evidence="2" key="1">
    <citation type="submission" date="2019-05" db="EMBL/GenBank/DDBJ databases">
        <authorList>
            <person name="Piombo E."/>
        </authorList>
    </citation>
    <scope>NUCLEOTIDE SEQUENCE</scope>
    <source>
        <strain evidence="2">C2S</strain>
    </source>
</reference>
<gene>
    <name evidence="2" type="ORF">C2S_8555</name>
</gene>
<dbReference type="AlphaFoldDB" id="A0A9Q9RPS3"/>
<comment type="caution">
    <text evidence="2">The sequence shown here is derived from an EMBL/GenBank/DDBJ whole genome shotgun (WGS) entry which is preliminary data.</text>
</comment>
<name>A0A9Q9RPS3_FUSFU</name>
<evidence type="ECO:0000313" key="2">
    <source>
        <dbReference type="EMBL" id="VTT72379.1"/>
    </source>
</evidence>
<sequence length="809" mass="92407">MSLCTICQLALPDFSSISQMVVLTDNPPLITKELSAPWTWKKGRSTTDQSEYFRSTRGRRRMHSSWESLVASLDVNCPICWKMWREIRSSPIALPRDEPIEDFRAEIASVRYNPNDGEYNMTILVNSTGRQLSRFLFGIWKTTQKTFEQAESEDPIATTHTPQSAAVAANQWLQVCDADHLLCMERATAPPSAKMPLRLLDLGSSDSTTWHIVETCQIRVPYVTLSHRWSENTPSLLEENYQDYCSPQPDGILPQRYIDVVSICRAIPIRHIWIDSLCIVQNDDGSDFRHEAPLMMDFYRYSFLTIMICWDVSNSTVFRNCSPRSISRPKPVSYCQPAYERDSKEVAIPQKTYAFVEPRNITEYRTDIINAPINKRAWVVQERCLSRRILCLGNDQLWWECGGGPVGSFVANETCPRSGFSWRDRETLQTLSNNDSSLSWGLILEKYTRCQLTYEQDRFIGISGLAKTFASLTGRTYFAGIWVETWMHGLLWESDEARHGVDRKKSVLAKPQTMTAPSWSWLSYSGSVLIGTPEWNSDQALNLSTKSPSSFKSDYCQPLAFLVQSTLTPLDTDPFTSFERALLRVRCLLIPVEFSESTDIEKLADFCWQDHNPEHSTTFDSVGLDCMRLQSCEALSNRVHFRVRFSRVPCHSSSLFLLPLYLQKGNCFPEVGEDPEEMQAGGLVLQESYNDGDREFIRVGMWKESLSYAPQLGPMIINTIVTQGIGKTSSVENITEDERIFGSKLYAYAFYHSSLEVNFPMQYEGGDEVTSEAGMKENQSKLEMIQHRKIQCSLLPHFTVWEWATITLV</sequence>
<dbReference type="PANTHER" id="PTHR33112:SF8">
    <property type="entry name" value="HETEROKARYON INCOMPATIBILITY DOMAIN-CONTAINING PROTEIN"/>
    <property type="match status" value="1"/>
</dbReference>
<evidence type="ECO:0000313" key="3">
    <source>
        <dbReference type="Proteomes" id="UP000760494"/>
    </source>
</evidence>
<dbReference type="Proteomes" id="UP000760494">
    <property type="component" value="Unassembled WGS sequence"/>
</dbReference>
<dbReference type="EMBL" id="CABFJX010000335">
    <property type="protein sequence ID" value="VTT72379.1"/>
    <property type="molecule type" value="Genomic_DNA"/>
</dbReference>